<accession>A0A427AIM4</accession>
<evidence type="ECO:0000313" key="2">
    <source>
        <dbReference type="Proteomes" id="UP000287651"/>
    </source>
</evidence>
<comment type="caution">
    <text evidence="1">The sequence shown here is derived from an EMBL/GenBank/DDBJ whole genome shotgun (WGS) entry which is preliminary data.</text>
</comment>
<reference evidence="1 2" key="1">
    <citation type="journal article" date="2014" name="Agronomy (Basel)">
        <title>A Draft Genome Sequence for Ensete ventricosum, the Drought-Tolerant Tree Against Hunger.</title>
        <authorList>
            <person name="Harrison J."/>
            <person name="Moore K.A."/>
            <person name="Paszkiewicz K."/>
            <person name="Jones T."/>
            <person name="Grant M."/>
            <person name="Ambacheew D."/>
            <person name="Muzemil S."/>
            <person name="Studholme D.J."/>
        </authorList>
    </citation>
    <scope>NUCLEOTIDE SEQUENCE [LARGE SCALE GENOMIC DNA]</scope>
</reference>
<evidence type="ECO:0000313" key="1">
    <source>
        <dbReference type="EMBL" id="RRT76107.1"/>
    </source>
</evidence>
<name>A0A427AIM4_ENSVE</name>
<organism evidence="1 2">
    <name type="scientific">Ensete ventricosum</name>
    <name type="common">Abyssinian banana</name>
    <name type="synonym">Musa ensete</name>
    <dbReference type="NCBI Taxonomy" id="4639"/>
    <lineage>
        <taxon>Eukaryota</taxon>
        <taxon>Viridiplantae</taxon>
        <taxon>Streptophyta</taxon>
        <taxon>Embryophyta</taxon>
        <taxon>Tracheophyta</taxon>
        <taxon>Spermatophyta</taxon>
        <taxon>Magnoliopsida</taxon>
        <taxon>Liliopsida</taxon>
        <taxon>Zingiberales</taxon>
        <taxon>Musaceae</taxon>
        <taxon>Ensete</taxon>
    </lineage>
</organism>
<sequence length="70" mass="7643">MVLPFVETESSKMRVREASGEPLAPLLLNQYGTKDGLIITLSTKGGKGSCPRCLAREYWSTKVHDSGPSF</sequence>
<dbReference type="Proteomes" id="UP000287651">
    <property type="component" value="Unassembled WGS sequence"/>
</dbReference>
<protein>
    <submittedName>
        <fullName evidence="1">Uncharacterized protein</fullName>
    </submittedName>
</protein>
<dbReference type="EMBL" id="AMZH03002291">
    <property type="protein sequence ID" value="RRT76107.1"/>
    <property type="molecule type" value="Genomic_DNA"/>
</dbReference>
<gene>
    <name evidence="1" type="ORF">B296_00004572</name>
</gene>
<proteinExistence type="predicted"/>
<dbReference type="AlphaFoldDB" id="A0A427AIM4"/>